<organism evidence="9 10">
    <name type="scientific">Loigolactobacillus binensis</name>
    <dbReference type="NCBI Taxonomy" id="2559922"/>
    <lineage>
        <taxon>Bacteria</taxon>
        <taxon>Bacillati</taxon>
        <taxon>Bacillota</taxon>
        <taxon>Bacilli</taxon>
        <taxon>Lactobacillales</taxon>
        <taxon>Lactobacillaceae</taxon>
        <taxon>Loigolactobacillus</taxon>
    </lineage>
</organism>
<feature type="transmembrane region" description="Helical" evidence="7">
    <location>
        <begin position="12"/>
        <end position="30"/>
    </location>
</feature>
<dbReference type="InterPro" id="IPR051311">
    <property type="entry name" value="DedA_domain"/>
</dbReference>
<evidence type="ECO:0000256" key="4">
    <source>
        <dbReference type="ARBA" id="ARBA00022692"/>
    </source>
</evidence>
<keyword evidence="3" id="KW-1003">Cell membrane</keyword>
<evidence type="ECO:0000256" key="7">
    <source>
        <dbReference type="SAM" id="Phobius"/>
    </source>
</evidence>
<feature type="transmembrane region" description="Helical" evidence="7">
    <location>
        <begin position="141"/>
        <end position="164"/>
    </location>
</feature>
<evidence type="ECO:0000256" key="5">
    <source>
        <dbReference type="ARBA" id="ARBA00022989"/>
    </source>
</evidence>
<dbReference type="RefSeq" id="WP_137637963.1">
    <property type="nucleotide sequence ID" value="NZ_BJDN01000015.1"/>
</dbReference>
<evidence type="ECO:0000256" key="2">
    <source>
        <dbReference type="ARBA" id="ARBA00010792"/>
    </source>
</evidence>
<evidence type="ECO:0000256" key="6">
    <source>
        <dbReference type="ARBA" id="ARBA00023136"/>
    </source>
</evidence>
<keyword evidence="4 7" id="KW-0812">Transmembrane</keyword>
<comment type="subcellular location">
    <subcellularLocation>
        <location evidence="1">Cell membrane</location>
        <topology evidence="1">Multi-pass membrane protein</topology>
    </subcellularLocation>
</comment>
<dbReference type="InterPro" id="IPR032816">
    <property type="entry name" value="VTT_dom"/>
</dbReference>
<name>A0ABW3ECK5_9LACO</name>
<dbReference type="Proteomes" id="UP001597104">
    <property type="component" value="Unassembled WGS sequence"/>
</dbReference>
<gene>
    <name evidence="9" type="ORF">ACFQZ7_06795</name>
</gene>
<sequence>MQNMIVDFIDQFGYFGIFLLITLENVFPPIPSEIVLTFSGFMTLHSNLNLTGVVLAATAGSVAGAIILYAVGRLLSVERLQRLIDGKVGRMLHFKRSDLEKAERWFTKRGKSTLFFCRFVPIVRSLISIPAGTTKMPLTQFIILTTAGTFIWNIVLVMLGHHAGRAWTQIAGYIDTFAHITLIVLILALVIGVAYFVKKRFGTTAKAPKK</sequence>
<accession>A0ABW3ECK5</accession>
<dbReference type="Pfam" id="PF09335">
    <property type="entry name" value="VTT_dom"/>
    <property type="match status" value="1"/>
</dbReference>
<feature type="domain" description="VTT" evidence="8">
    <location>
        <begin position="30"/>
        <end position="161"/>
    </location>
</feature>
<protein>
    <submittedName>
        <fullName evidence="9">DedA family protein</fullName>
    </submittedName>
</protein>
<dbReference type="PANTHER" id="PTHR42709">
    <property type="entry name" value="ALKALINE PHOSPHATASE LIKE PROTEIN"/>
    <property type="match status" value="1"/>
</dbReference>
<feature type="transmembrane region" description="Helical" evidence="7">
    <location>
        <begin position="176"/>
        <end position="197"/>
    </location>
</feature>
<comment type="caution">
    <text evidence="9">The sequence shown here is derived from an EMBL/GenBank/DDBJ whole genome shotgun (WGS) entry which is preliminary data.</text>
</comment>
<evidence type="ECO:0000313" key="9">
    <source>
        <dbReference type="EMBL" id="MFD0897445.1"/>
    </source>
</evidence>
<dbReference type="EMBL" id="JBHTIO010000033">
    <property type="protein sequence ID" value="MFD0897445.1"/>
    <property type="molecule type" value="Genomic_DNA"/>
</dbReference>
<proteinExistence type="inferred from homology"/>
<evidence type="ECO:0000256" key="3">
    <source>
        <dbReference type="ARBA" id="ARBA00022475"/>
    </source>
</evidence>
<evidence type="ECO:0000256" key="1">
    <source>
        <dbReference type="ARBA" id="ARBA00004651"/>
    </source>
</evidence>
<evidence type="ECO:0000259" key="8">
    <source>
        <dbReference type="Pfam" id="PF09335"/>
    </source>
</evidence>
<comment type="similarity">
    <text evidence="2">Belongs to the DedA family.</text>
</comment>
<keyword evidence="6 7" id="KW-0472">Membrane</keyword>
<keyword evidence="10" id="KW-1185">Reference proteome</keyword>
<keyword evidence="5 7" id="KW-1133">Transmembrane helix</keyword>
<dbReference type="PANTHER" id="PTHR42709:SF6">
    <property type="entry name" value="UNDECAPRENYL PHOSPHATE TRANSPORTER A"/>
    <property type="match status" value="1"/>
</dbReference>
<reference evidence="10" key="1">
    <citation type="journal article" date="2019" name="Int. J. Syst. Evol. Microbiol.">
        <title>The Global Catalogue of Microorganisms (GCM) 10K type strain sequencing project: providing services to taxonomists for standard genome sequencing and annotation.</title>
        <authorList>
            <consortium name="The Broad Institute Genomics Platform"/>
            <consortium name="The Broad Institute Genome Sequencing Center for Infectious Disease"/>
            <person name="Wu L."/>
            <person name="Ma J."/>
        </authorList>
    </citation>
    <scope>NUCLEOTIDE SEQUENCE [LARGE SCALE GENOMIC DNA]</scope>
    <source>
        <strain evidence="10">CCM 8925</strain>
    </source>
</reference>
<evidence type="ECO:0000313" key="10">
    <source>
        <dbReference type="Proteomes" id="UP001597104"/>
    </source>
</evidence>
<feature type="transmembrane region" description="Helical" evidence="7">
    <location>
        <begin position="50"/>
        <end position="72"/>
    </location>
</feature>